<feature type="transmembrane region" description="Helical" evidence="7">
    <location>
        <begin position="142"/>
        <end position="164"/>
    </location>
</feature>
<dbReference type="SUPFAM" id="SSF161098">
    <property type="entry name" value="MetI-like"/>
    <property type="match status" value="1"/>
</dbReference>
<keyword evidence="3" id="KW-1003">Cell membrane</keyword>
<evidence type="ECO:0000256" key="2">
    <source>
        <dbReference type="ARBA" id="ARBA00022448"/>
    </source>
</evidence>
<evidence type="ECO:0000313" key="10">
    <source>
        <dbReference type="Proteomes" id="UP000050911"/>
    </source>
</evidence>
<dbReference type="STRING" id="1302272.FC96_GL000063"/>
<comment type="subcellular location">
    <subcellularLocation>
        <location evidence="1 7">Cell membrane</location>
        <topology evidence="1 7">Multi-pass membrane protein</topology>
    </subcellularLocation>
</comment>
<gene>
    <name evidence="9" type="ORF">FC96_GL000063</name>
</gene>
<dbReference type="GO" id="GO:0055085">
    <property type="term" value="P:transmembrane transport"/>
    <property type="evidence" value="ECO:0007669"/>
    <property type="project" value="InterPro"/>
</dbReference>
<proteinExistence type="inferred from homology"/>
<feature type="transmembrane region" description="Helical" evidence="7">
    <location>
        <begin position="33"/>
        <end position="54"/>
    </location>
</feature>
<reference evidence="9 10" key="1">
    <citation type="journal article" date="2015" name="Genome Announc.">
        <title>Expanding the biotechnology potential of lactobacilli through comparative genomics of 213 strains and associated genera.</title>
        <authorList>
            <person name="Sun Z."/>
            <person name="Harris H.M."/>
            <person name="McCann A."/>
            <person name="Guo C."/>
            <person name="Argimon S."/>
            <person name="Zhang W."/>
            <person name="Yang X."/>
            <person name="Jeffery I.B."/>
            <person name="Cooney J.C."/>
            <person name="Kagawa T.F."/>
            <person name="Liu W."/>
            <person name="Song Y."/>
            <person name="Salvetti E."/>
            <person name="Wrobel A."/>
            <person name="Rasinkangas P."/>
            <person name="Parkhill J."/>
            <person name="Rea M.C."/>
            <person name="O'Sullivan O."/>
            <person name="Ritari J."/>
            <person name="Douillard F.P."/>
            <person name="Paul Ross R."/>
            <person name="Yang R."/>
            <person name="Briner A.E."/>
            <person name="Felis G.E."/>
            <person name="de Vos W.M."/>
            <person name="Barrangou R."/>
            <person name="Klaenhammer T.R."/>
            <person name="Caufield P.W."/>
            <person name="Cui Y."/>
            <person name="Zhang H."/>
            <person name="O'Toole P.W."/>
        </authorList>
    </citation>
    <scope>NUCLEOTIDE SEQUENCE [LARGE SCALE GENOMIC DNA]</scope>
    <source>
        <strain evidence="9 10">JCM 15530</strain>
    </source>
</reference>
<feature type="domain" description="ABC transmembrane type-1" evidence="8">
    <location>
        <begin position="1"/>
        <end position="161"/>
    </location>
</feature>
<comment type="caution">
    <text evidence="9">The sequence shown here is derived from an EMBL/GenBank/DDBJ whole genome shotgun (WGS) entry which is preliminary data.</text>
</comment>
<accession>A0A0R1HUF0</accession>
<evidence type="ECO:0000259" key="8">
    <source>
        <dbReference type="PROSITE" id="PS50928"/>
    </source>
</evidence>
<keyword evidence="10" id="KW-1185">Reference proteome</keyword>
<evidence type="ECO:0000256" key="5">
    <source>
        <dbReference type="ARBA" id="ARBA00022989"/>
    </source>
</evidence>
<organism evidence="9 10">
    <name type="scientific">Secundilactobacillus kimchicus JCM 15530</name>
    <dbReference type="NCBI Taxonomy" id="1302272"/>
    <lineage>
        <taxon>Bacteria</taxon>
        <taxon>Bacillati</taxon>
        <taxon>Bacillota</taxon>
        <taxon>Bacilli</taxon>
        <taxon>Lactobacillales</taxon>
        <taxon>Lactobacillaceae</taxon>
        <taxon>Secundilactobacillus</taxon>
    </lineage>
</organism>
<keyword evidence="2 7" id="KW-0813">Transport</keyword>
<evidence type="ECO:0000256" key="1">
    <source>
        <dbReference type="ARBA" id="ARBA00004651"/>
    </source>
</evidence>
<comment type="similarity">
    <text evidence="7">Belongs to the binding-protein-dependent transport system permease family.</text>
</comment>
<evidence type="ECO:0000256" key="7">
    <source>
        <dbReference type="RuleBase" id="RU363032"/>
    </source>
</evidence>
<dbReference type="Pfam" id="PF00528">
    <property type="entry name" value="BPD_transp_1"/>
    <property type="match status" value="1"/>
</dbReference>
<dbReference type="PATRIC" id="fig|1302272.5.peg.62"/>
<evidence type="ECO:0000256" key="4">
    <source>
        <dbReference type="ARBA" id="ARBA00022692"/>
    </source>
</evidence>
<keyword evidence="4 7" id="KW-0812">Transmembrane</keyword>
<evidence type="ECO:0000256" key="3">
    <source>
        <dbReference type="ARBA" id="ARBA00022475"/>
    </source>
</evidence>
<sequence>MVLPPTVIGLVLLNTLGRNSGLGAFLWDRFNFSVIFTLTGAVIATTIVVLPIMYQGVKSAFLTIDQSLIDVAKTLSATPLQRFFRIILPNCWPVMLSGILLSFCRALGEFGATLMVAGYIQNKTDTISTSIYFLIQDGRTQMAVYLAVVNLFIGLVALLVIQLLGKKDVINK</sequence>
<keyword evidence="6 7" id="KW-0472">Membrane</keyword>
<keyword evidence="5 7" id="KW-1133">Transmembrane helix</keyword>
<evidence type="ECO:0000313" key="9">
    <source>
        <dbReference type="EMBL" id="KRK49145.1"/>
    </source>
</evidence>
<dbReference type="AlphaFoldDB" id="A0A0R1HUF0"/>
<protein>
    <recommendedName>
        <fullName evidence="8">ABC transmembrane type-1 domain-containing protein</fullName>
    </recommendedName>
</protein>
<dbReference type="PANTHER" id="PTHR30183:SF3">
    <property type="entry name" value="MOLYBDENUM TRANSPORT SYSTEM PERMEASE PROTEIN MODB"/>
    <property type="match status" value="1"/>
</dbReference>
<dbReference type="InterPro" id="IPR000515">
    <property type="entry name" value="MetI-like"/>
</dbReference>
<dbReference type="PROSITE" id="PS50928">
    <property type="entry name" value="ABC_TM1"/>
    <property type="match status" value="1"/>
</dbReference>
<dbReference type="InterPro" id="IPR035906">
    <property type="entry name" value="MetI-like_sf"/>
</dbReference>
<name>A0A0R1HUF0_9LACO</name>
<dbReference type="Proteomes" id="UP000050911">
    <property type="component" value="Unassembled WGS sequence"/>
</dbReference>
<dbReference type="CDD" id="cd06261">
    <property type="entry name" value="TM_PBP2"/>
    <property type="match status" value="1"/>
</dbReference>
<evidence type="ECO:0000256" key="6">
    <source>
        <dbReference type="ARBA" id="ARBA00023136"/>
    </source>
</evidence>
<dbReference type="EMBL" id="AZCX01000001">
    <property type="protein sequence ID" value="KRK49145.1"/>
    <property type="molecule type" value="Genomic_DNA"/>
</dbReference>
<dbReference type="Gene3D" id="1.10.3720.10">
    <property type="entry name" value="MetI-like"/>
    <property type="match status" value="1"/>
</dbReference>
<dbReference type="GO" id="GO:0005886">
    <property type="term" value="C:plasma membrane"/>
    <property type="evidence" value="ECO:0007669"/>
    <property type="project" value="UniProtKB-SubCell"/>
</dbReference>
<dbReference type="PANTHER" id="PTHR30183">
    <property type="entry name" value="MOLYBDENUM TRANSPORT SYSTEM PERMEASE PROTEIN MODB"/>
    <property type="match status" value="1"/>
</dbReference>